<evidence type="ECO:0000256" key="6">
    <source>
        <dbReference type="ARBA" id="ARBA00023065"/>
    </source>
</evidence>
<dbReference type="SUPFAM" id="SSF116726">
    <property type="entry name" value="TrkA C-terminal domain-like"/>
    <property type="match status" value="1"/>
</dbReference>
<dbReference type="GO" id="GO:0005886">
    <property type="term" value="C:plasma membrane"/>
    <property type="evidence" value="ECO:0007669"/>
    <property type="project" value="InterPro"/>
</dbReference>
<dbReference type="InterPro" id="IPR006036">
    <property type="entry name" value="K_uptake_TrkA"/>
</dbReference>
<feature type="domain" description="RCK N-terminal" evidence="7">
    <location>
        <begin position="1"/>
        <end position="136"/>
    </location>
</feature>
<dbReference type="InterPro" id="IPR036291">
    <property type="entry name" value="NAD(P)-bd_dom_sf"/>
</dbReference>
<feature type="domain" description="RCK N-terminal" evidence="7">
    <location>
        <begin position="247"/>
        <end position="374"/>
    </location>
</feature>
<organism evidence="9">
    <name type="scientific">uncultured marine group II/III euryarchaeote AD1000_88_H01</name>
    <dbReference type="NCBI Taxonomy" id="1457823"/>
    <lineage>
        <taxon>Archaea</taxon>
        <taxon>Methanobacteriati</taxon>
        <taxon>Methanobacteriota</taxon>
        <taxon>environmental samples</taxon>
    </lineage>
</organism>
<dbReference type="PANTHER" id="PTHR43833">
    <property type="entry name" value="POTASSIUM CHANNEL PROTEIN 2-RELATED-RELATED"/>
    <property type="match status" value="1"/>
</dbReference>
<dbReference type="Pfam" id="PF02254">
    <property type="entry name" value="TrkA_N"/>
    <property type="match status" value="2"/>
</dbReference>
<dbReference type="PROSITE" id="PS51201">
    <property type="entry name" value="RCK_N"/>
    <property type="match status" value="2"/>
</dbReference>
<protein>
    <submittedName>
        <fullName evidence="9">K+ transport systems, NAD-binding component (TrkA)</fullName>
    </submittedName>
</protein>
<evidence type="ECO:0000256" key="3">
    <source>
        <dbReference type="ARBA" id="ARBA00022538"/>
    </source>
</evidence>
<evidence type="ECO:0000259" key="8">
    <source>
        <dbReference type="PROSITE" id="PS51202"/>
    </source>
</evidence>
<dbReference type="SUPFAM" id="SSF51735">
    <property type="entry name" value="NAD(P)-binding Rossmann-fold domains"/>
    <property type="match status" value="2"/>
</dbReference>
<keyword evidence="4" id="KW-0630">Potassium</keyword>
<keyword evidence="5" id="KW-0520">NAD</keyword>
<keyword evidence="3" id="KW-0633">Potassium transport</keyword>
<dbReference type="PROSITE" id="PS51202">
    <property type="entry name" value="RCK_C"/>
    <property type="match status" value="1"/>
</dbReference>
<accession>A0A075G0N3</accession>
<dbReference type="PRINTS" id="PR00335">
    <property type="entry name" value="KUPTAKETRKA"/>
</dbReference>
<dbReference type="Gene3D" id="3.40.50.720">
    <property type="entry name" value="NAD(P)-binding Rossmann-like Domain"/>
    <property type="match status" value="2"/>
</dbReference>
<dbReference type="InterPro" id="IPR050721">
    <property type="entry name" value="Trk_Ktr_HKT_K-transport"/>
</dbReference>
<name>A0A075G0N3_9EURY</name>
<dbReference type="InterPro" id="IPR003148">
    <property type="entry name" value="RCK_N"/>
</dbReference>
<keyword evidence="2" id="KW-0813">Transport</keyword>
<comment type="function">
    <text evidence="1">Part of a potassium transport system.</text>
</comment>
<evidence type="ECO:0000256" key="2">
    <source>
        <dbReference type="ARBA" id="ARBA00022448"/>
    </source>
</evidence>
<dbReference type="GO" id="GO:0015079">
    <property type="term" value="F:potassium ion transmembrane transporter activity"/>
    <property type="evidence" value="ECO:0007669"/>
    <property type="project" value="InterPro"/>
</dbReference>
<dbReference type="InterPro" id="IPR006037">
    <property type="entry name" value="RCK_C"/>
</dbReference>
<sequence length="474" mass="50516">MRVIIAGAGEVGRGVAAALRSERRGVALIDPSPNAISESQSLDCLLVTGSALSRESLIRAGISDAEIIVFATNDDHVNLLGCAFAKRVFSEQVGDRTASGLITIANVRDSKIMDPTRGAGPLEKWSRSNFIVCPSEAIVEQLVSGLIAPSLDDILPLGDNAWIIVSEVTEASPLIGTTTGESLAIEGKHTMVPPILAIRGKGGQEGLTSGNEIIQQGDSLLFVTGTTESFSHIALALGTPDSEMPETPSVAIFGATRFGSRLARHYLEMGSNVVIIEPDLDSANEIVGSQIGVNKRLDVIHGDPEDEDLLRELAIENHDIAIATLGDDNLNISISMRAMDKGVLRTGLLLDDRALVEAIHRIGLRPVSKRRVAVTSILKSIHMHVPGTYQRIPSMPSLVSISAEIPSGNSLIGSLFSEVESTLGVNLAMVERIDEEGNAHARAPEHDQTLEEGDRVYLFLEIDDLGQVEKSLGS</sequence>
<keyword evidence="6" id="KW-0406">Ion transport</keyword>
<reference evidence="9" key="1">
    <citation type="journal article" date="2014" name="Genome Biol. Evol.">
        <title>Pangenome evidence for extensive interdomain horizontal transfer affecting lineage core and shell genes in uncultured planktonic thaumarchaeota and euryarchaeota.</title>
        <authorList>
            <person name="Deschamps P."/>
            <person name="Zivanovic Y."/>
            <person name="Moreira D."/>
            <person name="Rodriguez-Valera F."/>
            <person name="Lopez-Garcia P."/>
        </authorList>
    </citation>
    <scope>NUCLEOTIDE SEQUENCE</scope>
</reference>
<gene>
    <name evidence="9" type="primary">trkA</name>
</gene>
<evidence type="ECO:0000256" key="5">
    <source>
        <dbReference type="ARBA" id="ARBA00023027"/>
    </source>
</evidence>
<evidence type="ECO:0000256" key="1">
    <source>
        <dbReference type="ARBA" id="ARBA00003660"/>
    </source>
</evidence>
<dbReference type="PANTHER" id="PTHR43833:SF5">
    <property type="entry name" value="TRK SYSTEM POTASSIUM UPTAKE PROTEIN TRKA"/>
    <property type="match status" value="1"/>
</dbReference>
<evidence type="ECO:0000256" key="4">
    <source>
        <dbReference type="ARBA" id="ARBA00022958"/>
    </source>
</evidence>
<dbReference type="InterPro" id="IPR036721">
    <property type="entry name" value="RCK_C_sf"/>
</dbReference>
<proteinExistence type="predicted"/>
<feature type="domain" description="RCK C-terminal" evidence="8">
    <location>
        <begin position="387"/>
        <end position="474"/>
    </location>
</feature>
<evidence type="ECO:0000313" key="9">
    <source>
        <dbReference type="EMBL" id="AIE97004.1"/>
    </source>
</evidence>
<evidence type="ECO:0000259" key="7">
    <source>
        <dbReference type="PROSITE" id="PS51201"/>
    </source>
</evidence>
<dbReference type="AlphaFoldDB" id="A0A075G0N3"/>
<dbReference type="EMBL" id="KF900495">
    <property type="protein sequence ID" value="AIE97004.1"/>
    <property type="molecule type" value="Genomic_DNA"/>
</dbReference>